<keyword evidence="2" id="KW-1185">Reference proteome</keyword>
<comment type="caution">
    <text evidence="1">The sequence shown here is derived from an EMBL/GenBank/DDBJ whole genome shotgun (WGS) entry which is preliminary data.</text>
</comment>
<proteinExistence type="predicted"/>
<dbReference type="PROSITE" id="PS51257">
    <property type="entry name" value="PROKAR_LIPOPROTEIN"/>
    <property type="match status" value="1"/>
</dbReference>
<evidence type="ECO:0000313" key="1">
    <source>
        <dbReference type="EMBL" id="OWP61936.1"/>
    </source>
</evidence>
<name>A0A246FHC8_9BACT</name>
<evidence type="ECO:0000313" key="2">
    <source>
        <dbReference type="Proteomes" id="UP000197277"/>
    </source>
</evidence>
<accession>A0A246FHC8</accession>
<protein>
    <submittedName>
        <fullName evidence="1">Uncharacterized protein</fullName>
    </submittedName>
</protein>
<dbReference type="AlphaFoldDB" id="A0A246FHC8"/>
<gene>
    <name evidence="1" type="ORF">CDA63_16675</name>
</gene>
<sequence>MGCRLLLLTSLLGAVACQQQRSDRQVAAPPVNQTGVMPTQGATYFPATLRAFLARYDVLPLVEKKINGHRVALYGFRNSDRQLMECIILEVKPDENHPDLLHIRGKNRRDGQINAFEGEIRLTQLLKQPQMTAVELQQAIADEREMENDSTAQSLLGTFELRELSTYPKADIIAGRFTADFRVEEQELIGFVQSPDSPSKGGEVLFEGVWTNNSTGKTQPLAWASEHLRYGLEAGKVASTVRKNAKNEPHFNNLNMHRDYSEWWITN</sequence>
<dbReference type="Proteomes" id="UP000197277">
    <property type="component" value="Unassembled WGS sequence"/>
</dbReference>
<dbReference type="EMBL" id="NIRR01000037">
    <property type="protein sequence ID" value="OWP61936.1"/>
    <property type="molecule type" value="Genomic_DNA"/>
</dbReference>
<organism evidence="1 2">
    <name type="scientific">Hymenobacter amundsenii</name>
    <dbReference type="NCBI Taxonomy" id="2006685"/>
    <lineage>
        <taxon>Bacteria</taxon>
        <taxon>Pseudomonadati</taxon>
        <taxon>Bacteroidota</taxon>
        <taxon>Cytophagia</taxon>
        <taxon>Cytophagales</taxon>
        <taxon>Hymenobacteraceae</taxon>
        <taxon>Hymenobacter</taxon>
    </lineage>
</organism>
<reference evidence="1 2" key="1">
    <citation type="submission" date="2017-06" db="EMBL/GenBank/DDBJ databases">
        <title>Hymenobacter amundsenii sp. nov. isolated from regoliths in Antarctica.</title>
        <authorList>
            <person name="Sedlacek I."/>
            <person name="Kralova S."/>
            <person name="Pantucek R."/>
            <person name="Svec P."/>
            <person name="Holochova P."/>
            <person name="Stankova E."/>
            <person name="Vrbovska V."/>
            <person name="Busse H.-J."/>
        </authorList>
    </citation>
    <scope>NUCLEOTIDE SEQUENCE [LARGE SCALE GENOMIC DNA]</scope>
    <source>
        <strain evidence="1 2">CCM 8682</strain>
    </source>
</reference>